<comment type="caution">
    <text evidence="4">The sequence shown here is derived from an EMBL/GenBank/DDBJ whole genome shotgun (WGS) entry which is preliminary data.</text>
</comment>
<sequence length="232" mass="27219">MSISIQMKLNENLYLKDPQETKLGKRIIQYSILLIDEIGFEAFTFKKLAERIQSTEASVYRYFENKHKLLVYLLCWYWEWMKFRIEFNTMNIEDPCQKLRIAISSIVDTSRRNTSIEFVDEDVLHRIVVAEATKAYHTKEVDEENKQGFFLTYKSLAKRIAAIAKEINPDYPYPRALASTLLEMANNHIYFALHLPSLTDIELEDGDLSKVERLLEDFAFRLLGKCREGEEG</sequence>
<dbReference type="Proteomes" id="UP000321580">
    <property type="component" value="Unassembled WGS sequence"/>
</dbReference>
<dbReference type="EMBL" id="VOOR01000085">
    <property type="protein sequence ID" value="TXB60063.1"/>
    <property type="molecule type" value="Genomic_DNA"/>
</dbReference>
<evidence type="ECO:0000313" key="4">
    <source>
        <dbReference type="EMBL" id="TXB60063.1"/>
    </source>
</evidence>
<protein>
    <submittedName>
        <fullName evidence="4">TetR/AcrR family transcriptional regulator</fullName>
    </submittedName>
</protein>
<feature type="DNA-binding region" description="H-T-H motif" evidence="2">
    <location>
        <begin position="44"/>
        <end position="63"/>
    </location>
</feature>
<dbReference type="InterPro" id="IPR001647">
    <property type="entry name" value="HTH_TetR"/>
</dbReference>
<dbReference type="Pfam" id="PF00440">
    <property type="entry name" value="TetR_N"/>
    <property type="match status" value="1"/>
</dbReference>
<proteinExistence type="predicted"/>
<organism evidence="4 5">
    <name type="scientific">Phaeodactylibacter luteus</name>
    <dbReference type="NCBI Taxonomy" id="1564516"/>
    <lineage>
        <taxon>Bacteria</taxon>
        <taxon>Pseudomonadati</taxon>
        <taxon>Bacteroidota</taxon>
        <taxon>Saprospiria</taxon>
        <taxon>Saprospirales</taxon>
        <taxon>Haliscomenobacteraceae</taxon>
        <taxon>Phaeodactylibacter</taxon>
    </lineage>
</organism>
<dbReference type="GO" id="GO:0003677">
    <property type="term" value="F:DNA binding"/>
    <property type="evidence" value="ECO:0007669"/>
    <property type="project" value="UniProtKB-UniRule"/>
</dbReference>
<dbReference type="RefSeq" id="WP_147169581.1">
    <property type="nucleotide sequence ID" value="NZ_VOOR01000085.1"/>
</dbReference>
<evidence type="ECO:0000256" key="1">
    <source>
        <dbReference type="ARBA" id="ARBA00023125"/>
    </source>
</evidence>
<feature type="domain" description="HTH tetR-type" evidence="3">
    <location>
        <begin position="21"/>
        <end position="81"/>
    </location>
</feature>
<evidence type="ECO:0000256" key="2">
    <source>
        <dbReference type="PROSITE-ProRule" id="PRU00335"/>
    </source>
</evidence>
<reference evidence="4 5" key="1">
    <citation type="submission" date="2019-08" db="EMBL/GenBank/DDBJ databases">
        <title>Genome of Phaeodactylibacter luteus.</title>
        <authorList>
            <person name="Bowman J.P."/>
        </authorList>
    </citation>
    <scope>NUCLEOTIDE SEQUENCE [LARGE SCALE GENOMIC DNA]</scope>
    <source>
        <strain evidence="4 5">KCTC 42180</strain>
    </source>
</reference>
<dbReference type="InterPro" id="IPR009057">
    <property type="entry name" value="Homeodomain-like_sf"/>
</dbReference>
<gene>
    <name evidence="4" type="ORF">FRY97_20950</name>
</gene>
<dbReference type="SUPFAM" id="SSF46689">
    <property type="entry name" value="Homeodomain-like"/>
    <property type="match status" value="1"/>
</dbReference>
<evidence type="ECO:0000313" key="5">
    <source>
        <dbReference type="Proteomes" id="UP000321580"/>
    </source>
</evidence>
<dbReference type="AlphaFoldDB" id="A0A5C6RFP9"/>
<keyword evidence="5" id="KW-1185">Reference proteome</keyword>
<dbReference type="Gene3D" id="1.10.357.10">
    <property type="entry name" value="Tetracycline Repressor, domain 2"/>
    <property type="match status" value="1"/>
</dbReference>
<evidence type="ECO:0000259" key="3">
    <source>
        <dbReference type="PROSITE" id="PS50977"/>
    </source>
</evidence>
<dbReference type="PROSITE" id="PS50977">
    <property type="entry name" value="HTH_TETR_2"/>
    <property type="match status" value="1"/>
</dbReference>
<name>A0A5C6RFP9_9BACT</name>
<accession>A0A5C6RFP9</accession>
<dbReference type="OrthoDB" id="649282at2"/>
<keyword evidence="1 2" id="KW-0238">DNA-binding</keyword>